<accession>A0A8H3G4F7</accession>
<organism evidence="2 3">
    <name type="scientific">Alectoria fallacina</name>
    <dbReference type="NCBI Taxonomy" id="1903189"/>
    <lineage>
        <taxon>Eukaryota</taxon>
        <taxon>Fungi</taxon>
        <taxon>Dikarya</taxon>
        <taxon>Ascomycota</taxon>
        <taxon>Pezizomycotina</taxon>
        <taxon>Lecanoromycetes</taxon>
        <taxon>OSLEUM clade</taxon>
        <taxon>Lecanoromycetidae</taxon>
        <taxon>Lecanorales</taxon>
        <taxon>Lecanorineae</taxon>
        <taxon>Parmeliaceae</taxon>
        <taxon>Alectoria</taxon>
    </lineage>
</organism>
<gene>
    <name evidence="2" type="ORF">ALECFALPRED_006839</name>
</gene>
<name>A0A8H3G4F7_9LECA</name>
<feature type="compositionally biased region" description="Polar residues" evidence="1">
    <location>
        <begin position="73"/>
        <end position="83"/>
    </location>
</feature>
<dbReference type="AlphaFoldDB" id="A0A8H3G4F7"/>
<comment type="caution">
    <text evidence="2">The sequence shown here is derived from an EMBL/GenBank/DDBJ whole genome shotgun (WGS) entry which is preliminary data.</text>
</comment>
<feature type="compositionally biased region" description="Polar residues" evidence="1">
    <location>
        <begin position="24"/>
        <end position="34"/>
    </location>
</feature>
<feature type="compositionally biased region" description="Polar residues" evidence="1">
    <location>
        <begin position="255"/>
        <end position="265"/>
    </location>
</feature>
<dbReference type="OrthoDB" id="5373303at2759"/>
<protein>
    <submittedName>
        <fullName evidence="2">Uncharacterized protein</fullName>
    </submittedName>
</protein>
<feature type="compositionally biased region" description="Polar residues" evidence="1">
    <location>
        <begin position="1"/>
        <end position="11"/>
    </location>
</feature>
<reference evidence="2" key="1">
    <citation type="submission" date="2021-03" db="EMBL/GenBank/DDBJ databases">
        <authorList>
            <person name="Tagirdzhanova G."/>
        </authorList>
    </citation>
    <scope>NUCLEOTIDE SEQUENCE</scope>
</reference>
<keyword evidence="3" id="KW-1185">Reference proteome</keyword>
<feature type="compositionally biased region" description="Low complexity" evidence="1">
    <location>
        <begin position="266"/>
        <end position="286"/>
    </location>
</feature>
<feature type="region of interest" description="Disordered" evidence="1">
    <location>
        <begin position="215"/>
        <end position="295"/>
    </location>
</feature>
<evidence type="ECO:0000313" key="3">
    <source>
        <dbReference type="Proteomes" id="UP000664203"/>
    </source>
</evidence>
<evidence type="ECO:0000313" key="2">
    <source>
        <dbReference type="EMBL" id="CAF9936393.1"/>
    </source>
</evidence>
<evidence type="ECO:0000256" key="1">
    <source>
        <dbReference type="SAM" id="MobiDB-lite"/>
    </source>
</evidence>
<feature type="compositionally biased region" description="Polar residues" evidence="1">
    <location>
        <begin position="224"/>
        <end position="237"/>
    </location>
</feature>
<feature type="region of interest" description="Disordered" evidence="1">
    <location>
        <begin position="1"/>
        <end position="102"/>
    </location>
</feature>
<proteinExistence type="predicted"/>
<feature type="compositionally biased region" description="Low complexity" evidence="1">
    <location>
        <begin position="238"/>
        <end position="247"/>
    </location>
</feature>
<dbReference type="Proteomes" id="UP000664203">
    <property type="component" value="Unassembled WGS sequence"/>
</dbReference>
<sequence>MSSTPYLSNKLSPWPRIHLGEAPSNATTVDQRTTFPRLRRGSSQRSGAPANFTKPRGRASSDVGPLPTKSRVRGQSTSFGSTQDYEDVDGSGPVRRLDRKVSSGKVQELLKLRKQKLKEAKRKGDEVEASRLKNLSLFDDVERFETENDEPKEDEVNADFIEQTDHYDFTSQNDVLDFDFTPRPKSVNQGHTAALCWHLKLEYTQGLTVPKEFSQCEIHPTPSPRGSLSSSFTLQPASPSSLSSGSKRSLRHTKVSSPASSTLRYSSEPSSPATSTATTPEPSSPTKQFPIAPNPEDEDSFLYIAKYIKRHAEGNGQFQNAEQSRSQDAKPSTHIQCTCMNHVCRTYLSGPPSKHCRFCKLPRAQPEIVAAADRIEEMKTSILAQAEINSPPNEQCEADEFRWFEALQEDMKLVEMYNAEVEKRSRNGVWWEGWLIVEDLKRQGIVGSKPFVYERDISVA</sequence>
<dbReference type="EMBL" id="CAJPDR010000440">
    <property type="protein sequence ID" value="CAF9936393.1"/>
    <property type="molecule type" value="Genomic_DNA"/>
</dbReference>